<feature type="compositionally biased region" description="Polar residues" evidence="6">
    <location>
        <begin position="1"/>
        <end position="15"/>
    </location>
</feature>
<dbReference type="Proteomes" id="UP001385499">
    <property type="component" value="Unassembled WGS sequence"/>
</dbReference>
<evidence type="ECO:0000256" key="7">
    <source>
        <dbReference type="SAM" id="Phobius"/>
    </source>
</evidence>
<keyword evidence="3 7" id="KW-0812">Transmembrane</keyword>
<dbReference type="RefSeq" id="WP_340273502.1">
    <property type="nucleotide sequence ID" value="NZ_JBAKIA010000004.1"/>
</dbReference>
<reference evidence="8 9" key="1">
    <citation type="submission" date="2024-02" db="EMBL/GenBank/DDBJ databases">
        <title>Roseibium algae sp. nov., isolated from marine alga (Grateloupia sp.), showing potential in myo-inositol conversion.</title>
        <authorList>
            <person name="Wang Y."/>
        </authorList>
    </citation>
    <scope>NUCLEOTIDE SEQUENCE [LARGE SCALE GENOMIC DNA]</scope>
    <source>
        <strain evidence="8 9">H3510</strain>
    </source>
</reference>
<dbReference type="PANTHER" id="PTHR33545:SF5">
    <property type="entry name" value="UPF0750 MEMBRANE PROTEIN YITT"/>
    <property type="match status" value="1"/>
</dbReference>
<organism evidence="8 9">
    <name type="scientific">Roseibium algae</name>
    <dbReference type="NCBI Taxonomy" id="3123038"/>
    <lineage>
        <taxon>Bacteria</taxon>
        <taxon>Pseudomonadati</taxon>
        <taxon>Pseudomonadota</taxon>
        <taxon>Alphaproteobacteria</taxon>
        <taxon>Hyphomicrobiales</taxon>
        <taxon>Stappiaceae</taxon>
        <taxon>Roseibium</taxon>
    </lineage>
</organism>
<dbReference type="InterPro" id="IPR003740">
    <property type="entry name" value="YitT"/>
</dbReference>
<evidence type="ECO:0000256" key="6">
    <source>
        <dbReference type="SAM" id="MobiDB-lite"/>
    </source>
</evidence>
<sequence>MKLNHQNGSSNSSPVSAKPLETKPDGASAAHSVFDNLQGQAWGILMTAFGVSMLRACGLITGQTAGLSLLISYASGWSFGLVFFLVNLPFYAFAFQRMGTAFTLKSFISATAISVLAEFAPHVIAYAHLNVMIAALLAGCTAGIGLIALFRHGASAGGLGMLALYIQDRTGFRAGWFQLSADILIFAISFLVIDSTAVLASLFGAFVLNAIIAMNHRKDWYVAQ</sequence>
<feature type="transmembrane region" description="Helical" evidence="7">
    <location>
        <begin position="131"/>
        <end position="150"/>
    </location>
</feature>
<gene>
    <name evidence="8" type="ORF">V6575_07030</name>
</gene>
<evidence type="ECO:0000256" key="3">
    <source>
        <dbReference type="ARBA" id="ARBA00022692"/>
    </source>
</evidence>
<feature type="transmembrane region" description="Helical" evidence="7">
    <location>
        <begin position="41"/>
        <end position="62"/>
    </location>
</feature>
<comment type="caution">
    <text evidence="8">The sequence shown here is derived from an EMBL/GenBank/DDBJ whole genome shotgun (WGS) entry which is preliminary data.</text>
</comment>
<proteinExistence type="predicted"/>
<keyword evidence="9" id="KW-1185">Reference proteome</keyword>
<feature type="transmembrane region" description="Helical" evidence="7">
    <location>
        <begin position="197"/>
        <end position="214"/>
    </location>
</feature>
<evidence type="ECO:0000313" key="8">
    <source>
        <dbReference type="EMBL" id="MEJ8473834.1"/>
    </source>
</evidence>
<keyword evidence="4 7" id="KW-1133">Transmembrane helix</keyword>
<evidence type="ECO:0000256" key="2">
    <source>
        <dbReference type="ARBA" id="ARBA00022475"/>
    </source>
</evidence>
<dbReference type="PANTHER" id="PTHR33545">
    <property type="entry name" value="UPF0750 MEMBRANE PROTEIN YITT-RELATED"/>
    <property type="match status" value="1"/>
</dbReference>
<keyword evidence="2" id="KW-1003">Cell membrane</keyword>
<name>A0ABU8TI48_9HYPH</name>
<evidence type="ECO:0000256" key="1">
    <source>
        <dbReference type="ARBA" id="ARBA00004651"/>
    </source>
</evidence>
<dbReference type="EMBL" id="JBAKIA010000004">
    <property type="protein sequence ID" value="MEJ8473834.1"/>
    <property type="molecule type" value="Genomic_DNA"/>
</dbReference>
<feature type="region of interest" description="Disordered" evidence="6">
    <location>
        <begin position="1"/>
        <end position="24"/>
    </location>
</feature>
<evidence type="ECO:0000313" key="9">
    <source>
        <dbReference type="Proteomes" id="UP001385499"/>
    </source>
</evidence>
<dbReference type="Pfam" id="PF02588">
    <property type="entry name" value="YitT_membrane"/>
    <property type="match status" value="1"/>
</dbReference>
<comment type="subcellular location">
    <subcellularLocation>
        <location evidence="1">Cell membrane</location>
        <topology evidence="1">Multi-pass membrane protein</topology>
    </subcellularLocation>
</comment>
<evidence type="ECO:0000256" key="5">
    <source>
        <dbReference type="ARBA" id="ARBA00023136"/>
    </source>
</evidence>
<dbReference type="InterPro" id="IPR051461">
    <property type="entry name" value="UPF0750_membrane"/>
</dbReference>
<feature type="transmembrane region" description="Helical" evidence="7">
    <location>
        <begin position="107"/>
        <end position="125"/>
    </location>
</feature>
<evidence type="ECO:0000256" key="4">
    <source>
        <dbReference type="ARBA" id="ARBA00022989"/>
    </source>
</evidence>
<feature type="transmembrane region" description="Helical" evidence="7">
    <location>
        <begin position="171"/>
        <end position="191"/>
    </location>
</feature>
<feature type="transmembrane region" description="Helical" evidence="7">
    <location>
        <begin position="74"/>
        <end position="95"/>
    </location>
</feature>
<accession>A0ABU8TI48</accession>
<protein>
    <submittedName>
        <fullName evidence="8">YitT family protein</fullName>
    </submittedName>
</protein>
<keyword evidence="5 7" id="KW-0472">Membrane</keyword>